<keyword evidence="1" id="KW-0812">Transmembrane</keyword>
<dbReference type="Pfam" id="PF13828">
    <property type="entry name" value="DUF4190"/>
    <property type="match status" value="1"/>
</dbReference>
<gene>
    <name evidence="3" type="ORF">UFOPK3516_00360</name>
</gene>
<keyword evidence="1" id="KW-1133">Transmembrane helix</keyword>
<organism evidence="3">
    <name type="scientific">freshwater metagenome</name>
    <dbReference type="NCBI Taxonomy" id="449393"/>
    <lineage>
        <taxon>unclassified sequences</taxon>
        <taxon>metagenomes</taxon>
        <taxon>ecological metagenomes</taxon>
    </lineage>
</organism>
<feature type="transmembrane region" description="Helical" evidence="1">
    <location>
        <begin position="12"/>
        <end position="36"/>
    </location>
</feature>
<reference evidence="3" key="1">
    <citation type="submission" date="2020-05" db="EMBL/GenBank/DDBJ databases">
        <authorList>
            <person name="Chiriac C."/>
            <person name="Salcher M."/>
            <person name="Ghai R."/>
            <person name="Kavagutti S V."/>
        </authorList>
    </citation>
    <scope>NUCLEOTIDE SEQUENCE</scope>
</reference>
<sequence length="89" mass="8870">MSTTPAAEKTNGLAIAALVTSFFVSVLGIILGFVSLSQIKKSGENGRGLALAGIIIGFVAVGITVLIIILQVVAVAALTGAVVESVEMG</sequence>
<name>A0A6J7F7M4_9ZZZZ</name>
<evidence type="ECO:0000313" key="3">
    <source>
        <dbReference type="EMBL" id="CAB4890931.1"/>
    </source>
</evidence>
<feature type="domain" description="DUF4190" evidence="2">
    <location>
        <begin position="13"/>
        <end position="66"/>
    </location>
</feature>
<dbReference type="AlphaFoldDB" id="A0A6J7F7M4"/>
<dbReference type="EMBL" id="CAFBMB010000015">
    <property type="protein sequence ID" value="CAB4890931.1"/>
    <property type="molecule type" value="Genomic_DNA"/>
</dbReference>
<evidence type="ECO:0000256" key="1">
    <source>
        <dbReference type="SAM" id="Phobius"/>
    </source>
</evidence>
<evidence type="ECO:0000259" key="2">
    <source>
        <dbReference type="Pfam" id="PF13828"/>
    </source>
</evidence>
<dbReference type="InterPro" id="IPR025241">
    <property type="entry name" value="DUF4190"/>
</dbReference>
<feature type="transmembrane region" description="Helical" evidence="1">
    <location>
        <begin position="48"/>
        <end position="78"/>
    </location>
</feature>
<accession>A0A6J7F7M4</accession>
<protein>
    <submittedName>
        <fullName evidence="3">Unannotated protein</fullName>
    </submittedName>
</protein>
<keyword evidence="1" id="KW-0472">Membrane</keyword>
<proteinExistence type="predicted"/>